<feature type="region of interest" description="Disordered" evidence="1">
    <location>
        <begin position="50"/>
        <end position="75"/>
    </location>
</feature>
<dbReference type="Proteomes" id="UP000317557">
    <property type="component" value="Unassembled WGS sequence"/>
</dbReference>
<sequence>MAKKQNIDVSPSGDNWQVKKHNASRASKVFKTQKQAIEYGRELAKKNKSELYIKNRKGQVRDANSYGKDPHPPEG</sequence>
<reference evidence="2 3" key="1">
    <citation type="submission" date="2017-05" db="EMBL/GenBank/DDBJ databases">
        <authorList>
            <person name="Varghese N."/>
            <person name="Submissions S."/>
        </authorList>
    </citation>
    <scope>NUCLEOTIDE SEQUENCE [LARGE SCALE GENOMIC DNA]</scope>
    <source>
        <strain evidence="2 3">DSM 21985</strain>
    </source>
</reference>
<dbReference type="EMBL" id="FXTP01000005">
    <property type="protein sequence ID" value="SMO57729.1"/>
    <property type="molecule type" value="Genomic_DNA"/>
</dbReference>
<proteinExistence type="predicted"/>
<evidence type="ECO:0000256" key="1">
    <source>
        <dbReference type="SAM" id="MobiDB-lite"/>
    </source>
</evidence>
<evidence type="ECO:0008006" key="4">
    <source>
        <dbReference type="Google" id="ProtNLM"/>
    </source>
</evidence>
<name>A0A521CE77_9BACT</name>
<keyword evidence="3" id="KW-1185">Reference proteome</keyword>
<evidence type="ECO:0000313" key="2">
    <source>
        <dbReference type="EMBL" id="SMO57729.1"/>
    </source>
</evidence>
<evidence type="ECO:0000313" key="3">
    <source>
        <dbReference type="Proteomes" id="UP000317557"/>
    </source>
</evidence>
<dbReference type="RefSeq" id="WP_142453905.1">
    <property type="nucleotide sequence ID" value="NZ_FXTP01000005.1"/>
</dbReference>
<organism evidence="2 3">
    <name type="scientific">Gracilimonas mengyeensis</name>
    <dbReference type="NCBI Taxonomy" id="1302730"/>
    <lineage>
        <taxon>Bacteria</taxon>
        <taxon>Pseudomonadati</taxon>
        <taxon>Balneolota</taxon>
        <taxon>Balneolia</taxon>
        <taxon>Balneolales</taxon>
        <taxon>Balneolaceae</taxon>
        <taxon>Gracilimonas</taxon>
    </lineage>
</organism>
<dbReference type="OrthoDB" id="8858565at2"/>
<protein>
    <recommendedName>
        <fullName evidence="4">DUF2188 domain-containing protein</fullName>
    </recommendedName>
</protein>
<feature type="region of interest" description="Disordered" evidence="1">
    <location>
        <begin position="1"/>
        <end position="24"/>
    </location>
</feature>
<dbReference type="Pfam" id="PF09954">
    <property type="entry name" value="DUF2188"/>
    <property type="match status" value="1"/>
</dbReference>
<accession>A0A521CE77</accession>
<dbReference type="AlphaFoldDB" id="A0A521CE77"/>
<dbReference type="InterPro" id="IPR018691">
    <property type="entry name" value="DUF2188"/>
</dbReference>
<gene>
    <name evidence="2" type="ORF">SAMN06265219_10576</name>
</gene>